<proteinExistence type="predicted"/>
<evidence type="ECO:0000313" key="2">
    <source>
        <dbReference type="EMBL" id="KAH1179959.1"/>
    </source>
</evidence>
<protein>
    <submittedName>
        <fullName evidence="2">Uncharacterized protein</fullName>
    </submittedName>
</protein>
<keyword evidence="3" id="KW-1185">Reference proteome</keyword>
<feature type="compositionally biased region" description="Polar residues" evidence="1">
    <location>
        <begin position="43"/>
        <end position="55"/>
    </location>
</feature>
<comment type="caution">
    <text evidence="2">The sequence shown here is derived from an EMBL/GenBank/DDBJ whole genome shotgun (WGS) entry which is preliminary data.</text>
</comment>
<organism evidence="2 3">
    <name type="scientific">Mauremys mutica</name>
    <name type="common">yellowpond turtle</name>
    <dbReference type="NCBI Taxonomy" id="74926"/>
    <lineage>
        <taxon>Eukaryota</taxon>
        <taxon>Metazoa</taxon>
        <taxon>Chordata</taxon>
        <taxon>Craniata</taxon>
        <taxon>Vertebrata</taxon>
        <taxon>Euteleostomi</taxon>
        <taxon>Archelosauria</taxon>
        <taxon>Testudinata</taxon>
        <taxon>Testudines</taxon>
        <taxon>Cryptodira</taxon>
        <taxon>Durocryptodira</taxon>
        <taxon>Testudinoidea</taxon>
        <taxon>Geoemydidae</taxon>
        <taxon>Geoemydinae</taxon>
        <taxon>Mauremys</taxon>
    </lineage>
</organism>
<evidence type="ECO:0000256" key="1">
    <source>
        <dbReference type="SAM" id="MobiDB-lite"/>
    </source>
</evidence>
<dbReference type="AlphaFoldDB" id="A0A9D3XG47"/>
<feature type="region of interest" description="Disordered" evidence="1">
    <location>
        <begin position="147"/>
        <end position="171"/>
    </location>
</feature>
<accession>A0A9D3XG47</accession>
<feature type="compositionally biased region" description="Basic and acidic residues" evidence="1">
    <location>
        <begin position="1"/>
        <end position="23"/>
    </location>
</feature>
<name>A0A9D3XG47_9SAUR</name>
<feature type="region of interest" description="Disordered" evidence="1">
    <location>
        <begin position="1"/>
        <end position="72"/>
    </location>
</feature>
<dbReference type="Proteomes" id="UP000827986">
    <property type="component" value="Unassembled WGS sequence"/>
</dbReference>
<gene>
    <name evidence="2" type="ORF">KIL84_006009</name>
</gene>
<dbReference type="EMBL" id="JAHDVG010000471">
    <property type="protein sequence ID" value="KAH1179959.1"/>
    <property type="molecule type" value="Genomic_DNA"/>
</dbReference>
<evidence type="ECO:0000313" key="3">
    <source>
        <dbReference type="Proteomes" id="UP000827986"/>
    </source>
</evidence>
<reference evidence="2" key="1">
    <citation type="submission" date="2021-09" db="EMBL/GenBank/DDBJ databases">
        <title>The genome of Mauremys mutica provides insights into the evolution of semi-aquatic lifestyle.</title>
        <authorList>
            <person name="Gong S."/>
            <person name="Gao Y."/>
        </authorList>
    </citation>
    <scope>NUCLEOTIDE SEQUENCE</scope>
    <source>
        <strain evidence="2">MM-2020</strain>
        <tissue evidence="2">Muscle</tissue>
    </source>
</reference>
<sequence length="194" mass="21833">MERELEQRESQRRDRDKGRRGTETDVTDGLRGSNPAPEEKFSLSVSLHKTSTRTPRVTVHPASRLPSQESTGYRSRGFEATCFGGDRTDGCLVENGGRDVFGNEWIEKVETAVKWREGTPVSELRTQLGQWKTEGPGYPPRGCGWRGRGMNRGRGVNRQSEWVSPETGDLKGENEKLRAQLQACLIGKESRKQE</sequence>